<comment type="caution">
    <text evidence="1">The sequence shown here is derived from an EMBL/GenBank/DDBJ whole genome shotgun (WGS) entry which is preliminary data.</text>
</comment>
<proteinExistence type="predicted"/>
<sequence>MEDETSILFGFQDLEDDALSLCNLPSPPFISETYSGPSSPSPLKEDAFEFSNTCQSSGSVCHVDSILFCGKIIPFENPRYLLQRNFSFKRLRSSAGFESGEAHQLTRSDSLLFQSPKAAAPPPPAVGSFRYSSGSGGKLKALFGVTKFPAKMDMDDIKKRQSRQAPAPLFPAGSDIALATSEGTGRSHWGLLRPMRCRSLLVSALARTSLGCIRHV</sequence>
<evidence type="ECO:0000313" key="2">
    <source>
        <dbReference type="Proteomes" id="UP001345219"/>
    </source>
</evidence>
<dbReference type="EMBL" id="JAXIOK010000018">
    <property type="protein sequence ID" value="KAK4750231.1"/>
    <property type="molecule type" value="Genomic_DNA"/>
</dbReference>
<protein>
    <submittedName>
        <fullName evidence="1">Uncharacterized protein</fullName>
    </submittedName>
</protein>
<dbReference type="Proteomes" id="UP001345219">
    <property type="component" value="Chromosome 21"/>
</dbReference>
<reference evidence="1 2" key="1">
    <citation type="journal article" date="2023" name="Hortic Res">
        <title>Pangenome of water caltrop reveals structural variations and asymmetric subgenome divergence after allopolyploidization.</title>
        <authorList>
            <person name="Zhang X."/>
            <person name="Chen Y."/>
            <person name="Wang L."/>
            <person name="Yuan Y."/>
            <person name="Fang M."/>
            <person name="Shi L."/>
            <person name="Lu R."/>
            <person name="Comes H.P."/>
            <person name="Ma Y."/>
            <person name="Chen Y."/>
            <person name="Huang G."/>
            <person name="Zhou Y."/>
            <person name="Zheng Z."/>
            <person name="Qiu Y."/>
        </authorList>
    </citation>
    <scope>NUCLEOTIDE SEQUENCE [LARGE SCALE GENOMIC DNA]</scope>
    <source>
        <tissue evidence="1">Roots</tissue>
    </source>
</reference>
<name>A0AAN7JMT5_9MYRT</name>
<gene>
    <name evidence="1" type="ORF">SAY87_027680</name>
</gene>
<dbReference type="AlphaFoldDB" id="A0AAN7JMT5"/>
<organism evidence="1 2">
    <name type="scientific">Trapa incisa</name>
    <dbReference type="NCBI Taxonomy" id="236973"/>
    <lineage>
        <taxon>Eukaryota</taxon>
        <taxon>Viridiplantae</taxon>
        <taxon>Streptophyta</taxon>
        <taxon>Embryophyta</taxon>
        <taxon>Tracheophyta</taxon>
        <taxon>Spermatophyta</taxon>
        <taxon>Magnoliopsida</taxon>
        <taxon>eudicotyledons</taxon>
        <taxon>Gunneridae</taxon>
        <taxon>Pentapetalae</taxon>
        <taxon>rosids</taxon>
        <taxon>malvids</taxon>
        <taxon>Myrtales</taxon>
        <taxon>Lythraceae</taxon>
        <taxon>Trapa</taxon>
    </lineage>
</organism>
<evidence type="ECO:0000313" key="1">
    <source>
        <dbReference type="EMBL" id="KAK4750231.1"/>
    </source>
</evidence>
<keyword evidence="2" id="KW-1185">Reference proteome</keyword>
<dbReference type="PANTHER" id="PTHR34130:SF8">
    <property type="entry name" value="TRANSMEMBRANE PROTEIN"/>
    <property type="match status" value="1"/>
</dbReference>
<dbReference type="PANTHER" id="PTHR34130">
    <property type="entry name" value="OS08G0243800 PROTEIN"/>
    <property type="match status" value="1"/>
</dbReference>
<accession>A0AAN7JMT5</accession>